<dbReference type="SUPFAM" id="SSF54909">
    <property type="entry name" value="Dimeric alpha+beta barrel"/>
    <property type="match status" value="1"/>
</dbReference>
<gene>
    <name evidence="2" type="ORF">L288_00950</name>
</gene>
<reference evidence="2 3" key="1">
    <citation type="journal article" date="2013" name="Genome Announc.">
        <title>Draft Genome Sequence of Sphingobium quisquiliarum Strain P25T, a Novel Hexachlorocyclohexane (HCH)-Degrading Bacterium Isolated from an HCH Dumpsite.</title>
        <authorList>
            <person name="Kumar Singh A."/>
            <person name="Sangwan N."/>
            <person name="Sharma A."/>
            <person name="Gupta V."/>
            <person name="Khurana J.P."/>
            <person name="Lal R."/>
        </authorList>
    </citation>
    <scope>NUCLEOTIDE SEQUENCE [LARGE SCALE GENOMIC DNA]</scope>
    <source>
        <strain evidence="2 3">P25</strain>
    </source>
</reference>
<accession>T0HP09</accession>
<dbReference type="EMBL" id="ATHO01000007">
    <property type="protein sequence ID" value="EQB14752.1"/>
    <property type="molecule type" value="Genomic_DNA"/>
</dbReference>
<comment type="caution">
    <text evidence="2">The sequence shown here is derived from an EMBL/GenBank/DDBJ whole genome shotgun (WGS) entry which is preliminary data.</text>
</comment>
<dbReference type="InterPro" id="IPR011008">
    <property type="entry name" value="Dimeric_a/b-barrel"/>
</dbReference>
<proteinExistence type="predicted"/>
<dbReference type="AlphaFoldDB" id="T0HP09"/>
<dbReference type="Proteomes" id="UP000015525">
    <property type="component" value="Unassembled WGS sequence"/>
</dbReference>
<keyword evidence="3" id="KW-1185">Reference proteome</keyword>
<organism evidence="2 3">
    <name type="scientific">Sphingobium quisquiliarum P25</name>
    <dbReference type="NCBI Taxonomy" id="1329909"/>
    <lineage>
        <taxon>Bacteria</taxon>
        <taxon>Pseudomonadati</taxon>
        <taxon>Pseudomonadota</taxon>
        <taxon>Alphaproteobacteria</taxon>
        <taxon>Sphingomonadales</taxon>
        <taxon>Sphingomonadaceae</taxon>
        <taxon>Sphingobium</taxon>
    </lineage>
</organism>
<dbReference type="InterPro" id="IPR009799">
    <property type="entry name" value="EthD_dom"/>
</dbReference>
<dbReference type="GO" id="GO:0016491">
    <property type="term" value="F:oxidoreductase activity"/>
    <property type="evidence" value="ECO:0007669"/>
    <property type="project" value="InterPro"/>
</dbReference>
<dbReference type="PATRIC" id="fig|1329909.3.peg.168"/>
<evidence type="ECO:0000259" key="1">
    <source>
        <dbReference type="Pfam" id="PF07110"/>
    </source>
</evidence>
<dbReference type="Pfam" id="PF07110">
    <property type="entry name" value="EthD"/>
    <property type="match status" value="1"/>
</dbReference>
<sequence>MLKVVAAVRRRPGMTYREFIDYIVNVHGGLTLANPLGLARYVQNHVVDGAYSTSAYASYGAVTHRDSVTELYFRSPDDLKRTFTDPYTITVIAPDGEKFSETATTQMAFTRETCLSEPSGTDDAVKIMHFLFPEHGSTAQDVQARWDDIHAAALAAAPALEAALRGLTRSDALPLPDPQMARHFGGADGPAITLMISLWVAPDALEHFRAYEKSVLASGLFQADRCYFLICKEHQIYPPM</sequence>
<evidence type="ECO:0000313" key="3">
    <source>
        <dbReference type="Proteomes" id="UP000015525"/>
    </source>
</evidence>
<name>T0HP09_9SPHN</name>
<dbReference type="Gene3D" id="3.30.70.100">
    <property type="match status" value="1"/>
</dbReference>
<protein>
    <recommendedName>
        <fullName evidence="1">EthD domain-containing protein</fullName>
    </recommendedName>
</protein>
<evidence type="ECO:0000313" key="2">
    <source>
        <dbReference type="EMBL" id="EQB14752.1"/>
    </source>
</evidence>
<feature type="domain" description="EthD" evidence="1">
    <location>
        <begin position="11"/>
        <end position="102"/>
    </location>
</feature>
<dbReference type="RefSeq" id="WP_021236524.1">
    <property type="nucleotide sequence ID" value="NZ_ATHO01000007.1"/>
</dbReference>